<feature type="transmembrane region" description="Helical" evidence="6">
    <location>
        <begin position="302"/>
        <end position="322"/>
    </location>
</feature>
<evidence type="ECO:0000256" key="5">
    <source>
        <dbReference type="ARBA" id="ARBA00023136"/>
    </source>
</evidence>
<dbReference type="InterPro" id="IPR002797">
    <property type="entry name" value="Polysacc_synth"/>
</dbReference>
<dbReference type="EMBL" id="JACIJS010000001">
    <property type="protein sequence ID" value="MBB5514554.1"/>
    <property type="molecule type" value="Genomic_DNA"/>
</dbReference>
<gene>
    <name evidence="7" type="ORF">FHS89_000552</name>
</gene>
<feature type="transmembrane region" description="Helical" evidence="6">
    <location>
        <begin position="457"/>
        <end position="475"/>
    </location>
</feature>
<feature type="transmembrane region" description="Helical" evidence="6">
    <location>
        <begin position="221"/>
        <end position="241"/>
    </location>
</feature>
<dbReference type="InterPro" id="IPR050833">
    <property type="entry name" value="Poly_Biosynth_Transport"/>
</dbReference>
<dbReference type="Proteomes" id="UP000553766">
    <property type="component" value="Unassembled WGS sequence"/>
</dbReference>
<evidence type="ECO:0000256" key="6">
    <source>
        <dbReference type="SAM" id="Phobius"/>
    </source>
</evidence>
<keyword evidence="3 6" id="KW-0812">Transmembrane</keyword>
<evidence type="ECO:0000313" key="7">
    <source>
        <dbReference type="EMBL" id="MBB5514554.1"/>
    </source>
</evidence>
<feature type="transmembrane region" description="Helical" evidence="6">
    <location>
        <begin position="394"/>
        <end position="414"/>
    </location>
</feature>
<dbReference type="PANTHER" id="PTHR30250">
    <property type="entry name" value="PST FAMILY PREDICTED COLANIC ACID TRANSPORTER"/>
    <property type="match status" value="1"/>
</dbReference>
<dbReference type="PANTHER" id="PTHR30250:SF11">
    <property type="entry name" value="O-ANTIGEN TRANSPORTER-RELATED"/>
    <property type="match status" value="1"/>
</dbReference>
<sequence>MSKTPEHLSQEGRLAFLFKDSVLYGGAAALSKAFALITLPLLVRHFTVAEYGVLDFFMVLIVFLTILFVFGQDSAVARYYYEYEDTRDRQQLISQSLAFQMAGIVGFLPVLWFAADWITGFMVDAPDRTTLFRIVLLHLPFMVLISFSQGLLKWTFERTKFLIMSVGFTAGQAGLLLIALYGYEVEVTGVLIASLINSVVFGILGLVLIKKWLVRPQNFKFLREMLPFAIPFGIICVVGALSPTLERMLTDTLLGTEQLGLYAVATKIALLIGLIVSAFQTAWGPFSLSLYKQADAAQTYNLVLKLFAIITCVGALTLTLISDFLITLLATDKYATASVVVFPLVFGLVVQATSWITEIGITLSKRSYLTIYSYTLMIIVTLSGIWLLAPIYGLLGVGLGVLAGHIVKALLASWLAQRSYKMPWQYGQIISIFVITMGVGLVAIYAEAVFSGMSSKLVLISGVLVISGTGWIFVLETEDRTTLKNILSGILQKKLNAGG</sequence>
<accession>A0A840WW97</accession>
<feature type="transmembrane region" description="Helical" evidence="6">
    <location>
        <begin position="368"/>
        <end position="388"/>
    </location>
</feature>
<evidence type="ECO:0000256" key="3">
    <source>
        <dbReference type="ARBA" id="ARBA00022692"/>
    </source>
</evidence>
<dbReference type="Pfam" id="PF01943">
    <property type="entry name" value="Polysacc_synt"/>
    <property type="match status" value="1"/>
</dbReference>
<organism evidence="7 8">
    <name type="scientific">Rubricella aquisinus</name>
    <dbReference type="NCBI Taxonomy" id="2028108"/>
    <lineage>
        <taxon>Bacteria</taxon>
        <taxon>Pseudomonadati</taxon>
        <taxon>Pseudomonadota</taxon>
        <taxon>Alphaproteobacteria</taxon>
        <taxon>Rhodobacterales</taxon>
        <taxon>Paracoccaceae</taxon>
        <taxon>Rubricella</taxon>
    </lineage>
</organism>
<dbReference type="AlphaFoldDB" id="A0A840WW97"/>
<keyword evidence="4 6" id="KW-1133">Transmembrane helix</keyword>
<feature type="transmembrane region" description="Helical" evidence="6">
    <location>
        <begin position="134"/>
        <end position="154"/>
    </location>
</feature>
<keyword evidence="8" id="KW-1185">Reference proteome</keyword>
<comment type="subcellular location">
    <subcellularLocation>
        <location evidence="1">Cell membrane</location>
        <topology evidence="1">Multi-pass membrane protein</topology>
    </subcellularLocation>
</comment>
<feature type="transmembrane region" description="Helical" evidence="6">
    <location>
        <begin position="92"/>
        <end position="114"/>
    </location>
</feature>
<feature type="transmembrane region" description="Helical" evidence="6">
    <location>
        <begin position="161"/>
        <end position="183"/>
    </location>
</feature>
<reference evidence="7 8" key="1">
    <citation type="submission" date="2020-08" db="EMBL/GenBank/DDBJ databases">
        <title>Genomic Encyclopedia of Type Strains, Phase IV (KMG-IV): sequencing the most valuable type-strain genomes for metagenomic binning, comparative biology and taxonomic classification.</title>
        <authorList>
            <person name="Goeker M."/>
        </authorList>
    </citation>
    <scope>NUCLEOTIDE SEQUENCE [LARGE SCALE GENOMIC DNA]</scope>
    <source>
        <strain evidence="7 8">DSM 103377</strain>
    </source>
</reference>
<dbReference type="GO" id="GO:0005886">
    <property type="term" value="C:plasma membrane"/>
    <property type="evidence" value="ECO:0007669"/>
    <property type="project" value="UniProtKB-SubCell"/>
</dbReference>
<feature type="transmembrane region" description="Helical" evidence="6">
    <location>
        <begin position="49"/>
        <end position="71"/>
    </location>
</feature>
<comment type="caution">
    <text evidence="7">The sequence shown here is derived from an EMBL/GenBank/DDBJ whole genome shotgun (WGS) entry which is preliminary data.</text>
</comment>
<feature type="transmembrane region" description="Helical" evidence="6">
    <location>
        <begin position="189"/>
        <end position="209"/>
    </location>
</feature>
<dbReference type="RefSeq" id="WP_184008229.1">
    <property type="nucleotide sequence ID" value="NZ_JACIJS010000001.1"/>
</dbReference>
<feature type="transmembrane region" description="Helical" evidence="6">
    <location>
        <begin position="334"/>
        <end position="356"/>
    </location>
</feature>
<evidence type="ECO:0000256" key="1">
    <source>
        <dbReference type="ARBA" id="ARBA00004651"/>
    </source>
</evidence>
<feature type="transmembrane region" description="Helical" evidence="6">
    <location>
        <begin position="426"/>
        <end position="445"/>
    </location>
</feature>
<protein>
    <submittedName>
        <fullName evidence="7">O-antigen/teichoic acid export membrane protein</fullName>
    </submittedName>
</protein>
<evidence type="ECO:0000313" key="8">
    <source>
        <dbReference type="Proteomes" id="UP000553766"/>
    </source>
</evidence>
<evidence type="ECO:0000256" key="2">
    <source>
        <dbReference type="ARBA" id="ARBA00022475"/>
    </source>
</evidence>
<keyword evidence="2" id="KW-1003">Cell membrane</keyword>
<feature type="transmembrane region" description="Helical" evidence="6">
    <location>
        <begin position="261"/>
        <end position="282"/>
    </location>
</feature>
<feature type="transmembrane region" description="Helical" evidence="6">
    <location>
        <begin position="21"/>
        <end position="43"/>
    </location>
</feature>
<name>A0A840WW97_9RHOB</name>
<evidence type="ECO:0000256" key="4">
    <source>
        <dbReference type="ARBA" id="ARBA00022989"/>
    </source>
</evidence>
<keyword evidence="5 6" id="KW-0472">Membrane</keyword>
<proteinExistence type="predicted"/>